<accession>A0A0F8X5D0</accession>
<proteinExistence type="predicted"/>
<gene>
    <name evidence="1" type="ORF">LCGC14_3067430</name>
</gene>
<reference evidence="1" key="1">
    <citation type="journal article" date="2015" name="Nature">
        <title>Complex archaea that bridge the gap between prokaryotes and eukaryotes.</title>
        <authorList>
            <person name="Spang A."/>
            <person name="Saw J.H."/>
            <person name="Jorgensen S.L."/>
            <person name="Zaremba-Niedzwiedzka K."/>
            <person name="Martijn J."/>
            <person name="Lind A.E."/>
            <person name="van Eijk R."/>
            <person name="Schleper C."/>
            <person name="Guy L."/>
            <person name="Ettema T.J."/>
        </authorList>
    </citation>
    <scope>NUCLEOTIDE SEQUENCE</scope>
</reference>
<sequence length="72" mass="7212">MKLKLVSSLILSLALLVLASPVYAIPTLPHAFYGNVEINGASAPDGSSVSAVVSDGTIVAVQNPVATVGGSY</sequence>
<feature type="non-terminal residue" evidence="1">
    <location>
        <position position="72"/>
    </location>
</feature>
<organism evidence="1">
    <name type="scientific">marine sediment metagenome</name>
    <dbReference type="NCBI Taxonomy" id="412755"/>
    <lineage>
        <taxon>unclassified sequences</taxon>
        <taxon>metagenomes</taxon>
        <taxon>ecological metagenomes</taxon>
    </lineage>
</organism>
<comment type="caution">
    <text evidence="1">The sequence shown here is derived from an EMBL/GenBank/DDBJ whole genome shotgun (WGS) entry which is preliminary data.</text>
</comment>
<dbReference type="AlphaFoldDB" id="A0A0F8X5D0"/>
<dbReference type="EMBL" id="LAZR01065134">
    <property type="protein sequence ID" value="KKK56150.1"/>
    <property type="molecule type" value="Genomic_DNA"/>
</dbReference>
<name>A0A0F8X5D0_9ZZZZ</name>
<protein>
    <submittedName>
        <fullName evidence="1">Uncharacterized protein</fullName>
    </submittedName>
</protein>
<evidence type="ECO:0000313" key="1">
    <source>
        <dbReference type="EMBL" id="KKK56150.1"/>
    </source>
</evidence>